<sequence>MLVTYYKTEVLPLLKQHKVIYLTHTDSRLAKNEIPSSIQKLRLDDAGQSRLHHQEQPENFRLHHLTTKYEKDMLAFTGCSHNLTVEEDEELRRMRYEVSHWKEKEINGTERRLLGGCPLTTRETSLFERLEIESSSVLKCRVVYDGE</sequence>
<name>A0A7N2MVA1_QUELO</name>
<dbReference type="GO" id="GO:0006004">
    <property type="term" value="P:fucose metabolic process"/>
    <property type="evidence" value="ECO:0007669"/>
    <property type="project" value="UniProtKB-KW"/>
</dbReference>
<proteinExistence type="predicted"/>
<protein>
    <submittedName>
        <fullName evidence="1">Uncharacterized protein</fullName>
    </submittedName>
</protein>
<dbReference type="EMBL" id="LRBV02000011">
    <property type="status" value="NOT_ANNOTATED_CDS"/>
    <property type="molecule type" value="Genomic_DNA"/>
</dbReference>
<dbReference type="Gramene" id="QL11p000640:mrna">
    <property type="protein sequence ID" value="QL11p000640:mrna"/>
    <property type="gene ID" value="QL11p000640"/>
</dbReference>
<dbReference type="PANTHER" id="PTHR31741">
    <property type="entry name" value="OS02G0726500 PROTEIN-RELATED"/>
    <property type="match status" value="1"/>
</dbReference>
<dbReference type="InParanoid" id="A0A7N2MVA1"/>
<keyword evidence="2" id="KW-1185">Reference proteome</keyword>
<dbReference type="GO" id="GO:0005794">
    <property type="term" value="C:Golgi apparatus"/>
    <property type="evidence" value="ECO:0007669"/>
    <property type="project" value="TreeGrafter"/>
</dbReference>
<dbReference type="EnsemblPlants" id="QL11p000640:mrna">
    <property type="protein sequence ID" value="QL11p000640:mrna"/>
    <property type="gene ID" value="QL11p000640"/>
</dbReference>
<dbReference type="PANTHER" id="PTHR31741:SF8">
    <property type="entry name" value="O-FUCOSYLTRANSFERASE 35"/>
    <property type="match status" value="1"/>
</dbReference>
<dbReference type="GO" id="GO:0016020">
    <property type="term" value="C:membrane"/>
    <property type="evidence" value="ECO:0007669"/>
    <property type="project" value="UniProtKB-SubCell"/>
</dbReference>
<reference evidence="1" key="2">
    <citation type="submission" date="2021-01" db="UniProtKB">
        <authorList>
            <consortium name="EnsemblPlants"/>
        </authorList>
    </citation>
    <scope>IDENTIFICATION</scope>
</reference>
<dbReference type="GO" id="GO:0009507">
    <property type="term" value="C:chloroplast"/>
    <property type="evidence" value="ECO:0007669"/>
    <property type="project" value="TreeGrafter"/>
</dbReference>
<dbReference type="AlphaFoldDB" id="A0A7N2MVA1"/>
<organism evidence="1 2">
    <name type="scientific">Quercus lobata</name>
    <name type="common">Valley oak</name>
    <dbReference type="NCBI Taxonomy" id="97700"/>
    <lineage>
        <taxon>Eukaryota</taxon>
        <taxon>Viridiplantae</taxon>
        <taxon>Streptophyta</taxon>
        <taxon>Embryophyta</taxon>
        <taxon>Tracheophyta</taxon>
        <taxon>Spermatophyta</taxon>
        <taxon>Magnoliopsida</taxon>
        <taxon>eudicotyledons</taxon>
        <taxon>Gunneridae</taxon>
        <taxon>Pentapetalae</taxon>
        <taxon>rosids</taxon>
        <taxon>fabids</taxon>
        <taxon>Fagales</taxon>
        <taxon>Fagaceae</taxon>
        <taxon>Quercus</taxon>
    </lineage>
</organism>
<accession>A0A7N2MVA1</accession>
<evidence type="ECO:0000313" key="1">
    <source>
        <dbReference type="EnsemblPlants" id="QL11p000640:mrna"/>
    </source>
</evidence>
<reference evidence="1 2" key="1">
    <citation type="journal article" date="2016" name="G3 (Bethesda)">
        <title>First Draft Assembly and Annotation of the Genome of a California Endemic Oak Quercus lobata Nee (Fagaceae).</title>
        <authorList>
            <person name="Sork V.L."/>
            <person name="Fitz-Gibbon S.T."/>
            <person name="Puiu D."/>
            <person name="Crepeau M."/>
            <person name="Gugger P.F."/>
            <person name="Sherman R."/>
            <person name="Stevens K."/>
            <person name="Langley C.H."/>
            <person name="Pellegrini M."/>
            <person name="Salzberg S.L."/>
        </authorList>
    </citation>
    <scope>NUCLEOTIDE SEQUENCE [LARGE SCALE GENOMIC DNA]</scope>
    <source>
        <strain evidence="1 2">cv. SW786</strain>
    </source>
</reference>
<evidence type="ECO:0000313" key="2">
    <source>
        <dbReference type="Proteomes" id="UP000594261"/>
    </source>
</evidence>
<dbReference type="Proteomes" id="UP000594261">
    <property type="component" value="Chromosome 11"/>
</dbReference>
<dbReference type="GO" id="GO:0016757">
    <property type="term" value="F:glycosyltransferase activity"/>
    <property type="evidence" value="ECO:0007669"/>
    <property type="project" value="UniProtKB-KW"/>
</dbReference>